<dbReference type="Pfam" id="PF17667">
    <property type="entry name" value="Pkinase_fungal"/>
    <property type="match status" value="1"/>
</dbReference>
<dbReference type="AlphaFoldDB" id="A0A194WDI3"/>
<evidence type="ECO:0000256" key="3">
    <source>
        <dbReference type="ARBA" id="ARBA00048679"/>
    </source>
</evidence>
<reference evidence="6" key="1">
    <citation type="submission" date="2014-12" db="EMBL/GenBank/DDBJ databases">
        <title>Genome Sequence of Valsa Canker Pathogens Uncovers a Specific Adaption of Colonization on Woody Bark.</title>
        <authorList>
            <person name="Yin Z."/>
            <person name="Liu H."/>
            <person name="Gao X."/>
            <person name="Li Z."/>
            <person name="Song N."/>
            <person name="Ke X."/>
            <person name="Dai Q."/>
            <person name="Wu Y."/>
            <person name="Sun Y."/>
            <person name="Xu J.-R."/>
            <person name="Kang Z.K."/>
            <person name="Wang L."/>
            <person name="Huang L."/>
        </authorList>
    </citation>
    <scope>NUCLEOTIDE SEQUENCE [LARGE SCALE GENOMIC DNA]</scope>
    <source>
        <strain evidence="6">03-8</strain>
    </source>
</reference>
<evidence type="ECO:0000256" key="4">
    <source>
        <dbReference type="SAM" id="MobiDB-lite"/>
    </source>
</evidence>
<dbReference type="GO" id="GO:0004674">
    <property type="term" value="F:protein serine/threonine kinase activity"/>
    <property type="evidence" value="ECO:0007669"/>
    <property type="project" value="UniProtKB-EC"/>
</dbReference>
<feature type="domain" description="Fungal-type protein kinase" evidence="5">
    <location>
        <begin position="271"/>
        <end position="685"/>
    </location>
</feature>
<dbReference type="InterPro" id="IPR040976">
    <property type="entry name" value="Pkinase_fungal"/>
</dbReference>
<comment type="catalytic activity">
    <reaction evidence="2">
        <text>L-threonyl-[protein] + ATP = O-phospho-L-threonyl-[protein] + ADP + H(+)</text>
        <dbReference type="Rhea" id="RHEA:46608"/>
        <dbReference type="Rhea" id="RHEA-COMP:11060"/>
        <dbReference type="Rhea" id="RHEA-COMP:11605"/>
        <dbReference type="ChEBI" id="CHEBI:15378"/>
        <dbReference type="ChEBI" id="CHEBI:30013"/>
        <dbReference type="ChEBI" id="CHEBI:30616"/>
        <dbReference type="ChEBI" id="CHEBI:61977"/>
        <dbReference type="ChEBI" id="CHEBI:456216"/>
        <dbReference type="EC" id="2.7.11.1"/>
    </reaction>
</comment>
<evidence type="ECO:0000259" key="5">
    <source>
        <dbReference type="Pfam" id="PF17667"/>
    </source>
</evidence>
<dbReference type="InterPro" id="IPR011009">
    <property type="entry name" value="Kinase-like_dom_sf"/>
</dbReference>
<evidence type="ECO:0000313" key="6">
    <source>
        <dbReference type="EMBL" id="KUI74461.1"/>
    </source>
</evidence>
<name>A0A194WDI3_CYTMA</name>
<dbReference type="EC" id="2.7.11.1" evidence="1"/>
<dbReference type="Proteomes" id="UP000078559">
    <property type="component" value="Chromosome 13"/>
</dbReference>
<feature type="compositionally biased region" description="Polar residues" evidence="4">
    <location>
        <begin position="529"/>
        <end position="551"/>
    </location>
</feature>
<dbReference type="PANTHER" id="PTHR38248">
    <property type="entry name" value="FUNK1 6"/>
    <property type="match status" value="1"/>
</dbReference>
<comment type="catalytic activity">
    <reaction evidence="3">
        <text>L-seryl-[protein] + ATP = O-phospho-L-seryl-[protein] + ADP + H(+)</text>
        <dbReference type="Rhea" id="RHEA:17989"/>
        <dbReference type="Rhea" id="RHEA-COMP:9863"/>
        <dbReference type="Rhea" id="RHEA-COMP:11604"/>
        <dbReference type="ChEBI" id="CHEBI:15378"/>
        <dbReference type="ChEBI" id="CHEBI:29999"/>
        <dbReference type="ChEBI" id="CHEBI:30616"/>
        <dbReference type="ChEBI" id="CHEBI:83421"/>
        <dbReference type="ChEBI" id="CHEBI:456216"/>
        <dbReference type="EC" id="2.7.11.1"/>
    </reaction>
</comment>
<sequence>MDTSRIQESHPIGNCLESLHQAISSLEQKHGSIDAVYPAGIVKPIVDLLTVLTSSDLRIVTLQLATALLGHPASSVLPSVSGTAKLGDDILQFIRSDFDFVRVKPLLATVLERKSDQELWDQVYKVVTESTPPPHPPSLASQTPRTKGTGYIHNSLQYRTDTDSLLKEELGDLYADVPDFHDAFFGRIPGLQTVTDNIFKECQQGASPSYRDGKWVGWPEDAKQDKVLRWLASFCDILADMAKSSGLVVARRLLPLADKPIEGSTLATRKLDVGFVDKAQAITKLSFSHIHVPGELKSNPKADTAAQAWFDIARYAREVFISQDNRRFVLSFTLCGSHMRVWEFDRAGGIGSTLFNIHENGPRLILTLLGFLTMGESDLGYDPTIKTTDSGEPFIEIIRNGKQESLILCRPRISKVACLVGRATNCWKAYSKEHPDITLVVKDSWQHLERQEEGDLLQQASIRGVTNIAKYYYHETVQVNGQDDDILNIRNRLDLSRSLKTWPLRSHKVSRGSNTVPKQSGAVPLADNPYSNTISRKRSSNPNNTLLPPSKRTCSVSLANATTSTNRVHRRVILSDYGVPIYKASSRVVLLTALEGCIRGHKSLLDAHLLHRDISMNNLIINEKDPSRSFLIDLDLAIDLQRTSPSGSKGITGTLAFMAIGALWGKPHTFRYDLESFFWVLFWLCIHFPRPPTGEDIVIEQFEAWNYMQPENLAILKKGYTEAETFNYIIERHFTPTYQPLCPWVDELRKRLFVNPVEEDRDLYDDMLDILRKAREDPKVAAP</sequence>
<accession>A0A194WDI3</accession>
<dbReference type="InterPro" id="IPR008266">
    <property type="entry name" value="Tyr_kinase_AS"/>
</dbReference>
<evidence type="ECO:0000313" key="7">
    <source>
        <dbReference type="Proteomes" id="UP000078559"/>
    </source>
</evidence>
<proteinExistence type="predicted"/>
<dbReference type="OrthoDB" id="5584477at2759"/>
<feature type="region of interest" description="Disordered" evidence="4">
    <location>
        <begin position="508"/>
        <end position="551"/>
    </location>
</feature>
<evidence type="ECO:0000256" key="2">
    <source>
        <dbReference type="ARBA" id="ARBA00047899"/>
    </source>
</evidence>
<protein>
    <recommendedName>
        <fullName evidence="1">non-specific serine/threonine protein kinase</fullName>
        <ecNumber evidence="1">2.7.11.1</ecNumber>
    </recommendedName>
</protein>
<dbReference type="SUPFAM" id="SSF56112">
    <property type="entry name" value="Protein kinase-like (PK-like)"/>
    <property type="match status" value="1"/>
</dbReference>
<dbReference type="PANTHER" id="PTHR38248:SF2">
    <property type="entry name" value="FUNK1 11"/>
    <property type="match status" value="1"/>
</dbReference>
<dbReference type="EMBL" id="CM003110">
    <property type="protein sequence ID" value="KUI74461.1"/>
    <property type="molecule type" value="Genomic_DNA"/>
</dbReference>
<dbReference type="Gene3D" id="1.10.510.10">
    <property type="entry name" value="Transferase(Phosphotransferase) domain 1"/>
    <property type="match status" value="1"/>
</dbReference>
<evidence type="ECO:0000256" key="1">
    <source>
        <dbReference type="ARBA" id="ARBA00012513"/>
    </source>
</evidence>
<organism evidence="6 7">
    <name type="scientific">Cytospora mali</name>
    <name type="common">Apple Valsa canker fungus</name>
    <name type="synonym">Valsa mali</name>
    <dbReference type="NCBI Taxonomy" id="578113"/>
    <lineage>
        <taxon>Eukaryota</taxon>
        <taxon>Fungi</taxon>
        <taxon>Dikarya</taxon>
        <taxon>Ascomycota</taxon>
        <taxon>Pezizomycotina</taxon>
        <taxon>Sordariomycetes</taxon>
        <taxon>Sordariomycetidae</taxon>
        <taxon>Diaporthales</taxon>
        <taxon>Cytosporaceae</taxon>
        <taxon>Cytospora</taxon>
    </lineage>
</organism>
<dbReference type="PROSITE" id="PS00109">
    <property type="entry name" value="PROTEIN_KINASE_TYR"/>
    <property type="match status" value="1"/>
</dbReference>
<gene>
    <name evidence="6" type="ORF">VM1G_10182</name>
</gene>
<keyword evidence="7" id="KW-1185">Reference proteome</keyword>